<dbReference type="SUPFAM" id="SSF46785">
    <property type="entry name" value="Winged helix' DNA-binding domain"/>
    <property type="match status" value="1"/>
</dbReference>
<accession>A0A9D6V7N5</accession>
<evidence type="ECO:0000259" key="4">
    <source>
        <dbReference type="PROSITE" id="PS50956"/>
    </source>
</evidence>
<gene>
    <name evidence="5" type="ORF">HY912_23365</name>
</gene>
<keyword evidence="2" id="KW-0238">DNA-binding</keyword>
<dbReference type="GO" id="GO:0006355">
    <property type="term" value="P:regulation of DNA-templated transcription"/>
    <property type="evidence" value="ECO:0007669"/>
    <property type="project" value="UniProtKB-ARBA"/>
</dbReference>
<dbReference type="InterPro" id="IPR000485">
    <property type="entry name" value="AsnC-type_HTH_dom"/>
</dbReference>
<dbReference type="PANTHER" id="PTHR30154:SF34">
    <property type="entry name" value="TRANSCRIPTIONAL REGULATOR AZLB"/>
    <property type="match status" value="1"/>
</dbReference>
<sequence>MNGESPIDSTDREIMSILQKNSRVTNTEIARRLDISEGTVRYRIKRLVDDRIIRNITVVNPETLGYQVHVIVGIQVEYKKLAEVTKQLKEKEAVHFLGVAAGRYDLMVIAFFRNTEEQLAFFTNELASIDGIVRLETFTVLQMLKTKYLWGVSVAGSKSEDE</sequence>
<dbReference type="PANTHER" id="PTHR30154">
    <property type="entry name" value="LEUCINE-RESPONSIVE REGULATORY PROTEIN"/>
    <property type="match status" value="1"/>
</dbReference>
<dbReference type="InterPro" id="IPR036390">
    <property type="entry name" value="WH_DNA-bd_sf"/>
</dbReference>
<comment type="caution">
    <text evidence="5">The sequence shown here is derived from an EMBL/GenBank/DDBJ whole genome shotgun (WGS) entry which is preliminary data.</text>
</comment>
<reference evidence="5" key="1">
    <citation type="submission" date="2020-07" db="EMBL/GenBank/DDBJ databases">
        <title>Huge and variable diversity of episymbiotic CPR bacteria and DPANN archaea in groundwater ecosystems.</title>
        <authorList>
            <person name="He C.Y."/>
            <person name="Keren R."/>
            <person name="Whittaker M."/>
            <person name="Farag I.F."/>
            <person name="Doudna J."/>
            <person name="Cate J.H.D."/>
            <person name="Banfield J.F."/>
        </authorList>
    </citation>
    <scope>NUCLEOTIDE SEQUENCE</scope>
    <source>
        <strain evidence="5">NC_groundwater_1664_Pr3_B-0.1um_52_9</strain>
    </source>
</reference>
<dbReference type="SUPFAM" id="SSF54909">
    <property type="entry name" value="Dimeric alpha+beta barrel"/>
    <property type="match status" value="1"/>
</dbReference>
<dbReference type="EMBL" id="JACRDE010000607">
    <property type="protein sequence ID" value="MBI5252444.1"/>
    <property type="molecule type" value="Genomic_DNA"/>
</dbReference>
<dbReference type="PRINTS" id="PR00033">
    <property type="entry name" value="HTHASNC"/>
</dbReference>
<dbReference type="GO" id="GO:0043565">
    <property type="term" value="F:sequence-specific DNA binding"/>
    <property type="evidence" value="ECO:0007669"/>
    <property type="project" value="InterPro"/>
</dbReference>
<evidence type="ECO:0000256" key="3">
    <source>
        <dbReference type="ARBA" id="ARBA00023163"/>
    </source>
</evidence>
<proteinExistence type="predicted"/>
<dbReference type="AlphaFoldDB" id="A0A9D6V7N5"/>
<dbReference type="Proteomes" id="UP000807825">
    <property type="component" value="Unassembled WGS sequence"/>
</dbReference>
<keyword evidence="3" id="KW-0804">Transcription</keyword>
<dbReference type="CDD" id="cd00090">
    <property type="entry name" value="HTH_ARSR"/>
    <property type="match status" value="1"/>
</dbReference>
<dbReference type="Gene3D" id="3.30.70.920">
    <property type="match status" value="1"/>
</dbReference>
<feature type="domain" description="HTH asnC-type" evidence="4">
    <location>
        <begin position="7"/>
        <end position="67"/>
    </location>
</feature>
<dbReference type="Pfam" id="PF01037">
    <property type="entry name" value="AsnC_trans_reg"/>
    <property type="match status" value="1"/>
</dbReference>
<evidence type="ECO:0000256" key="2">
    <source>
        <dbReference type="ARBA" id="ARBA00023125"/>
    </source>
</evidence>
<dbReference type="InterPro" id="IPR011991">
    <property type="entry name" value="ArsR-like_HTH"/>
</dbReference>
<organism evidence="5 6">
    <name type="scientific">Desulfomonile tiedjei</name>
    <dbReference type="NCBI Taxonomy" id="2358"/>
    <lineage>
        <taxon>Bacteria</taxon>
        <taxon>Pseudomonadati</taxon>
        <taxon>Thermodesulfobacteriota</taxon>
        <taxon>Desulfomonilia</taxon>
        <taxon>Desulfomonilales</taxon>
        <taxon>Desulfomonilaceae</taxon>
        <taxon>Desulfomonile</taxon>
    </lineage>
</organism>
<dbReference type="SMART" id="SM00344">
    <property type="entry name" value="HTH_ASNC"/>
    <property type="match status" value="1"/>
</dbReference>
<dbReference type="Gene3D" id="1.10.10.10">
    <property type="entry name" value="Winged helix-like DNA-binding domain superfamily/Winged helix DNA-binding domain"/>
    <property type="match status" value="1"/>
</dbReference>
<protein>
    <submittedName>
        <fullName evidence="5">Lrp/AsnC family transcriptional regulator</fullName>
    </submittedName>
</protein>
<evidence type="ECO:0000313" key="5">
    <source>
        <dbReference type="EMBL" id="MBI5252444.1"/>
    </source>
</evidence>
<evidence type="ECO:0000313" key="6">
    <source>
        <dbReference type="Proteomes" id="UP000807825"/>
    </source>
</evidence>
<dbReference type="InterPro" id="IPR036388">
    <property type="entry name" value="WH-like_DNA-bd_sf"/>
</dbReference>
<evidence type="ECO:0000256" key="1">
    <source>
        <dbReference type="ARBA" id="ARBA00023015"/>
    </source>
</evidence>
<dbReference type="InterPro" id="IPR019887">
    <property type="entry name" value="Tscrpt_reg_AsnC/Lrp_C"/>
</dbReference>
<keyword evidence="1" id="KW-0805">Transcription regulation</keyword>
<dbReference type="PROSITE" id="PS50956">
    <property type="entry name" value="HTH_ASNC_2"/>
    <property type="match status" value="1"/>
</dbReference>
<dbReference type="InterPro" id="IPR019888">
    <property type="entry name" value="Tscrpt_reg_AsnC-like"/>
</dbReference>
<dbReference type="GO" id="GO:0043200">
    <property type="term" value="P:response to amino acid"/>
    <property type="evidence" value="ECO:0007669"/>
    <property type="project" value="TreeGrafter"/>
</dbReference>
<name>A0A9D6V7N5_9BACT</name>
<dbReference type="Pfam" id="PF13412">
    <property type="entry name" value="HTH_24"/>
    <property type="match status" value="1"/>
</dbReference>
<dbReference type="InterPro" id="IPR011008">
    <property type="entry name" value="Dimeric_a/b-barrel"/>
</dbReference>
<dbReference type="GO" id="GO:0005829">
    <property type="term" value="C:cytosol"/>
    <property type="evidence" value="ECO:0007669"/>
    <property type="project" value="TreeGrafter"/>
</dbReference>